<dbReference type="PANTHER" id="PTHR43776:SF7">
    <property type="entry name" value="D,D-DIPEPTIDE TRANSPORT ATP-BINDING PROTEIN DDPF-RELATED"/>
    <property type="match status" value="1"/>
</dbReference>
<dbReference type="GO" id="GO:0005524">
    <property type="term" value="F:ATP binding"/>
    <property type="evidence" value="ECO:0007669"/>
    <property type="project" value="UniProtKB-KW"/>
</dbReference>
<dbReference type="Pfam" id="PF08352">
    <property type="entry name" value="oligo_HPY"/>
    <property type="match status" value="1"/>
</dbReference>
<dbReference type="EMBL" id="JACCCC010000001">
    <property type="protein sequence ID" value="NYE48103.1"/>
    <property type="molecule type" value="Genomic_DNA"/>
</dbReference>
<gene>
    <name evidence="6" type="ORF">HDA32_003223</name>
</gene>
<dbReference type="SMART" id="SM00382">
    <property type="entry name" value="AAA"/>
    <property type="match status" value="1"/>
</dbReference>
<proteinExistence type="inferred from homology"/>
<evidence type="ECO:0000256" key="1">
    <source>
        <dbReference type="ARBA" id="ARBA00005417"/>
    </source>
</evidence>
<feature type="domain" description="ABC transporter" evidence="5">
    <location>
        <begin position="8"/>
        <end position="258"/>
    </location>
</feature>
<organism evidence="6 7">
    <name type="scientific">Spinactinospora alkalitolerans</name>
    <dbReference type="NCBI Taxonomy" id="687207"/>
    <lineage>
        <taxon>Bacteria</taxon>
        <taxon>Bacillati</taxon>
        <taxon>Actinomycetota</taxon>
        <taxon>Actinomycetes</taxon>
        <taxon>Streptosporangiales</taxon>
        <taxon>Nocardiopsidaceae</taxon>
        <taxon>Spinactinospora</taxon>
    </lineage>
</organism>
<evidence type="ECO:0000259" key="5">
    <source>
        <dbReference type="PROSITE" id="PS50893"/>
    </source>
</evidence>
<evidence type="ECO:0000256" key="4">
    <source>
        <dbReference type="ARBA" id="ARBA00022840"/>
    </source>
</evidence>
<dbReference type="RefSeq" id="WP_179641198.1">
    <property type="nucleotide sequence ID" value="NZ_BAAAYY010000016.1"/>
</dbReference>
<reference evidence="6 7" key="1">
    <citation type="submission" date="2020-07" db="EMBL/GenBank/DDBJ databases">
        <title>Sequencing the genomes of 1000 actinobacteria strains.</title>
        <authorList>
            <person name="Klenk H.-P."/>
        </authorList>
    </citation>
    <scope>NUCLEOTIDE SEQUENCE [LARGE SCALE GENOMIC DNA]</scope>
    <source>
        <strain evidence="6 7">CXB654</strain>
    </source>
</reference>
<dbReference type="InterPro" id="IPR050319">
    <property type="entry name" value="ABC_transp_ATP-bind"/>
</dbReference>
<dbReference type="AlphaFoldDB" id="A0A852TZ93"/>
<keyword evidence="2" id="KW-0813">Transport</keyword>
<dbReference type="PANTHER" id="PTHR43776">
    <property type="entry name" value="TRANSPORT ATP-BINDING PROTEIN"/>
    <property type="match status" value="1"/>
</dbReference>
<dbReference type="SUPFAM" id="SSF52540">
    <property type="entry name" value="P-loop containing nucleoside triphosphate hydrolases"/>
    <property type="match status" value="1"/>
</dbReference>
<evidence type="ECO:0000313" key="7">
    <source>
        <dbReference type="Proteomes" id="UP000589036"/>
    </source>
</evidence>
<dbReference type="InterPro" id="IPR003439">
    <property type="entry name" value="ABC_transporter-like_ATP-bd"/>
</dbReference>
<name>A0A852TZ93_9ACTN</name>
<dbReference type="InterPro" id="IPR013563">
    <property type="entry name" value="Oligopep_ABC_C"/>
</dbReference>
<dbReference type="PROSITE" id="PS50893">
    <property type="entry name" value="ABC_TRANSPORTER_2"/>
    <property type="match status" value="1"/>
</dbReference>
<dbReference type="GO" id="GO:0055085">
    <property type="term" value="P:transmembrane transport"/>
    <property type="evidence" value="ECO:0007669"/>
    <property type="project" value="UniProtKB-ARBA"/>
</dbReference>
<keyword evidence="3" id="KW-0547">Nucleotide-binding</keyword>
<dbReference type="CDD" id="cd03257">
    <property type="entry name" value="ABC_NikE_OppD_transporters"/>
    <property type="match status" value="1"/>
</dbReference>
<dbReference type="Pfam" id="PF00005">
    <property type="entry name" value="ABC_tran"/>
    <property type="match status" value="1"/>
</dbReference>
<dbReference type="InterPro" id="IPR003593">
    <property type="entry name" value="AAA+_ATPase"/>
</dbReference>
<comment type="similarity">
    <text evidence="1">Belongs to the ABC transporter superfamily.</text>
</comment>
<dbReference type="FunFam" id="3.40.50.300:FF:000016">
    <property type="entry name" value="Oligopeptide ABC transporter ATP-binding component"/>
    <property type="match status" value="1"/>
</dbReference>
<dbReference type="Proteomes" id="UP000589036">
    <property type="component" value="Unassembled WGS sequence"/>
</dbReference>
<accession>A0A852TZ93</accession>
<keyword evidence="7" id="KW-1185">Reference proteome</keyword>
<evidence type="ECO:0000313" key="6">
    <source>
        <dbReference type="EMBL" id="NYE48103.1"/>
    </source>
</evidence>
<dbReference type="NCBIfam" id="TIGR01727">
    <property type="entry name" value="oligo_HPY"/>
    <property type="match status" value="1"/>
</dbReference>
<sequence>MSERQALVEAENLAKHFPIRRGVLRRTVGTVRAVDGVSFTVRRGETLGLVGESGSGKSTIGRVLLRLTEPTSGSVRFRGRDITALDQRPLRELRPRLQMVFQDSYSSLTPRLPVGAAVREPLDLNGVGTAAGRRTRVEELFDLVHLDRRLMDRLPHELSGGQRQRVGIARALACDPEFIVADEAIAALDVSIQAQIVNLLLDLQQELALTYLFITHDLAMARHVCDRIAVLYLGRVVEVGDAERVTAHPRHPYTRALLSAVPVADPVREATRRRVILRGEIPSPADPPPGCRFSTRCPYATRICRESEPELLHGEHGGEVACHHAGRLDSPPTPADA</sequence>
<dbReference type="InterPro" id="IPR027417">
    <property type="entry name" value="P-loop_NTPase"/>
</dbReference>
<dbReference type="PROSITE" id="PS00211">
    <property type="entry name" value="ABC_TRANSPORTER_1"/>
    <property type="match status" value="1"/>
</dbReference>
<evidence type="ECO:0000256" key="2">
    <source>
        <dbReference type="ARBA" id="ARBA00022448"/>
    </source>
</evidence>
<dbReference type="Gene3D" id="3.40.50.300">
    <property type="entry name" value="P-loop containing nucleotide triphosphate hydrolases"/>
    <property type="match status" value="1"/>
</dbReference>
<dbReference type="GO" id="GO:0016887">
    <property type="term" value="F:ATP hydrolysis activity"/>
    <property type="evidence" value="ECO:0007669"/>
    <property type="project" value="InterPro"/>
</dbReference>
<comment type="caution">
    <text evidence="6">The sequence shown here is derived from an EMBL/GenBank/DDBJ whole genome shotgun (WGS) entry which is preliminary data.</text>
</comment>
<evidence type="ECO:0000256" key="3">
    <source>
        <dbReference type="ARBA" id="ARBA00022741"/>
    </source>
</evidence>
<dbReference type="InterPro" id="IPR017871">
    <property type="entry name" value="ABC_transporter-like_CS"/>
</dbReference>
<dbReference type="GO" id="GO:0015833">
    <property type="term" value="P:peptide transport"/>
    <property type="evidence" value="ECO:0007669"/>
    <property type="project" value="InterPro"/>
</dbReference>
<protein>
    <submittedName>
        <fullName evidence="6">Oligopeptide transport system ATP-binding protein</fullName>
    </submittedName>
</protein>
<keyword evidence="4 6" id="KW-0067">ATP-binding</keyword>